<dbReference type="PANTHER" id="PTHR43586">
    <property type="entry name" value="CYSTEINE DESULFURASE"/>
    <property type="match status" value="1"/>
</dbReference>
<evidence type="ECO:0000256" key="1">
    <source>
        <dbReference type="ARBA" id="ARBA00001933"/>
    </source>
</evidence>
<dbReference type="InterPro" id="IPR010970">
    <property type="entry name" value="Cys_dSase_SufS"/>
</dbReference>
<evidence type="ECO:0000256" key="8">
    <source>
        <dbReference type="RuleBase" id="RU004506"/>
    </source>
</evidence>
<dbReference type="InterPro" id="IPR015424">
    <property type="entry name" value="PyrdxlP-dep_Trfase"/>
</dbReference>
<feature type="domain" description="Aminotransferase class V" evidence="9">
    <location>
        <begin position="26"/>
        <end position="397"/>
    </location>
</feature>
<dbReference type="AlphaFoldDB" id="A0A4Z1A4M4"/>
<dbReference type="CDD" id="cd06453">
    <property type="entry name" value="SufS_like"/>
    <property type="match status" value="1"/>
</dbReference>
<dbReference type="SUPFAM" id="SSF53383">
    <property type="entry name" value="PLP-dependent transferases"/>
    <property type="match status" value="1"/>
</dbReference>
<proteinExistence type="inferred from homology"/>
<evidence type="ECO:0000313" key="11">
    <source>
        <dbReference type="Proteomes" id="UP000297567"/>
    </source>
</evidence>
<dbReference type="InterPro" id="IPR020578">
    <property type="entry name" value="Aminotrans_V_PyrdxlP_BS"/>
</dbReference>
<protein>
    <recommendedName>
        <fullName evidence="3 8">Cysteine desulfurase</fullName>
        <ecNumber evidence="3 8">2.8.1.7</ecNumber>
    </recommendedName>
</protein>
<keyword evidence="11" id="KW-1185">Reference proteome</keyword>
<comment type="cofactor">
    <cofactor evidence="1 7">
        <name>pyridoxal 5'-phosphate</name>
        <dbReference type="ChEBI" id="CHEBI:597326"/>
    </cofactor>
</comment>
<evidence type="ECO:0000256" key="3">
    <source>
        <dbReference type="ARBA" id="ARBA00012239"/>
    </source>
</evidence>
<dbReference type="GO" id="GO:0031071">
    <property type="term" value="F:cysteine desulfurase activity"/>
    <property type="evidence" value="ECO:0007669"/>
    <property type="project" value="UniProtKB-UniRule"/>
</dbReference>
<reference evidence="10" key="1">
    <citation type="journal article" date="2019" name="PLoS Negl. Trop. Dis.">
        <title>Revisiting the worldwide diversity of Leptospira species in the environment.</title>
        <authorList>
            <person name="Vincent A.T."/>
            <person name="Schiettekatte O."/>
            <person name="Bourhy P."/>
            <person name="Veyrier F.J."/>
            <person name="Picardeau M."/>
        </authorList>
    </citation>
    <scope>NUCLEOTIDE SEQUENCE [LARGE SCALE GENOMIC DNA]</scope>
    <source>
        <strain evidence="10">201702451</strain>
    </source>
</reference>
<dbReference type="Proteomes" id="UP000297567">
    <property type="component" value="Unassembled WGS sequence"/>
</dbReference>
<dbReference type="Gene3D" id="3.90.1150.10">
    <property type="entry name" value="Aspartate Aminotransferase, domain 1"/>
    <property type="match status" value="1"/>
</dbReference>
<evidence type="ECO:0000256" key="2">
    <source>
        <dbReference type="ARBA" id="ARBA00010447"/>
    </source>
</evidence>
<name>A0A4Z1A4M4_9LEPT</name>
<dbReference type="EMBL" id="RQGH01000005">
    <property type="protein sequence ID" value="TGL76543.1"/>
    <property type="molecule type" value="Genomic_DNA"/>
</dbReference>
<evidence type="ECO:0000259" key="9">
    <source>
        <dbReference type="Pfam" id="PF00266"/>
    </source>
</evidence>
<evidence type="ECO:0000256" key="6">
    <source>
        <dbReference type="ARBA" id="ARBA00050776"/>
    </source>
</evidence>
<dbReference type="PANTHER" id="PTHR43586:SF8">
    <property type="entry name" value="CYSTEINE DESULFURASE 1, CHLOROPLASTIC"/>
    <property type="match status" value="1"/>
</dbReference>
<dbReference type="EC" id="2.8.1.7" evidence="3 8"/>
<dbReference type="InterPro" id="IPR015421">
    <property type="entry name" value="PyrdxlP-dep_Trfase_major"/>
</dbReference>
<dbReference type="GO" id="GO:0006534">
    <property type="term" value="P:cysteine metabolic process"/>
    <property type="evidence" value="ECO:0007669"/>
    <property type="project" value="UniProtKB-UniRule"/>
</dbReference>
<evidence type="ECO:0000256" key="7">
    <source>
        <dbReference type="RuleBase" id="RU004504"/>
    </source>
</evidence>
<evidence type="ECO:0000256" key="4">
    <source>
        <dbReference type="ARBA" id="ARBA00022679"/>
    </source>
</evidence>
<dbReference type="InterPro" id="IPR015422">
    <property type="entry name" value="PyrdxlP-dep_Trfase_small"/>
</dbReference>
<comment type="caution">
    <text evidence="10">The sequence shown here is derived from an EMBL/GenBank/DDBJ whole genome shotgun (WGS) entry which is preliminary data.</text>
</comment>
<dbReference type="NCBIfam" id="TIGR01979">
    <property type="entry name" value="sufS"/>
    <property type="match status" value="1"/>
</dbReference>
<gene>
    <name evidence="10" type="ORF">EHQ62_00535</name>
</gene>
<evidence type="ECO:0000313" key="10">
    <source>
        <dbReference type="EMBL" id="TGL76543.1"/>
    </source>
</evidence>
<dbReference type="PROSITE" id="PS00595">
    <property type="entry name" value="AA_TRANSFER_CLASS_5"/>
    <property type="match status" value="1"/>
</dbReference>
<organism evidence="10 11">
    <name type="scientific">Leptospira jelokensis</name>
    <dbReference type="NCBI Taxonomy" id="2484931"/>
    <lineage>
        <taxon>Bacteria</taxon>
        <taxon>Pseudomonadati</taxon>
        <taxon>Spirochaetota</taxon>
        <taxon>Spirochaetia</taxon>
        <taxon>Leptospirales</taxon>
        <taxon>Leptospiraceae</taxon>
        <taxon>Leptospira</taxon>
    </lineage>
</organism>
<comment type="similarity">
    <text evidence="2 8">Belongs to the class-V pyridoxal-phosphate-dependent aminotransferase family. Csd subfamily.</text>
</comment>
<dbReference type="InterPro" id="IPR000192">
    <property type="entry name" value="Aminotrans_V_dom"/>
</dbReference>
<dbReference type="Pfam" id="PF00266">
    <property type="entry name" value="Aminotran_5"/>
    <property type="match status" value="1"/>
</dbReference>
<dbReference type="GO" id="GO:0030170">
    <property type="term" value="F:pyridoxal phosphate binding"/>
    <property type="evidence" value="ECO:0007669"/>
    <property type="project" value="UniProtKB-UniRule"/>
</dbReference>
<accession>A0A4Z1A4M4</accession>
<dbReference type="Gene3D" id="3.40.640.10">
    <property type="entry name" value="Type I PLP-dependent aspartate aminotransferase-like (Major domain)"/>
    <property type="match status" value="1"/>
</dbReference>
<comment type="function">
    <text evidence="8">Catalyzes the removal of elemental sulfur and selenium atoms from L-cysteine, L-cystine, L-selenocysteine, and L-selenocystine to produce L-alanine.</text>
</comment>
<comment type="catalytic activity">
    <reaction evidence="6 8">
        <text>(sulfur carrier)-H + L-cysteine = (sulfur carrier)-SH + L-alanine</text>
        <dbReference type="Rhea" id="RHEA:43892"/>
        <dbReference type="Rhea" id="RHEA-COMP:14737"/>
        <dbReference type="Rhea" id="RHEA-COMP:14739"/>
        <dbReference type="ChEBI" id="CHEBI:29917"/>
        <dbReference type="ChEBI" id="CHEBI:35235"/>
        <dbReference type="ChEBI" id="CHEBI:57972"/>
        <dbReference type="ChEBI" id="CHEBI:64428"/>
        <dbReference type="EC" id="2.8.1.7"/>
    </reaction>
</comment>
<dbReference type="RefSeq" id="WP_135640348.1">
    <property type="nucleotide sequence ID" value="NZ_RQGH01000005.1"/>
</dbReference>
<keyword evidence="4 8" id="KW-0808">Transferase</keyword>
<keyword evidence="5 8" id="KW-0663">Pyridoxal phosphate</keyword>
<evidence type="ECO:0000256" key="5">
    <source>
        <dbReference type="ARBA" id="ARBA00022898"/>
    </source>
</evidence>
<sequence>MSLDPYKLRLDFPILSQTMPNGKPLVYLDNGATSQKPISVIQATNDYYAKENANIHRGVYYLSQHATELFERTRIKTSHFFQAQCAKAIIFTRGTTDAINLVAQTYGRANVSEGDEIVLSVQEHHSNLVPWQMLAQEKKAFLKFFPILEDTTYDLSKLNEIITKRTKIVAISQMSNVTGTVHDLSKIIDRARQVGAKVLVDGAQAACHMPIHLVDMDVDFYAFSAHKMLGPTGVGVLFGKEAILEAMPPWLGGGDMIESVELESSTYAALPAKLEAGTPNIAGVIGFSHALDYLQKVGMKNIKDHERMLTEYALDQLHKVGGLTLYGTEDLEKRGGVVSFTMDGIHPHDVGSILDEEGVAIRVGHHCCQPLMKQLQIPGTCRASFYFYNTKEDIDMLVHSIGKVKSIFGRVVRK</sequence>